<evidence type="ECO:0000256" key="2">
    <source>
        <dbReference type="ARBA" id="ARBA00007825"/>
    </source>
</evidence>
<comment type="caution">
    <text evidence="9">The sequence shown here is derived from an EMBL/GenBank/DDBJ whole genome shotgun (WGS) entry which is preliminary data.</text>
</comment>
<evidence type="ECO:0000256" key="3">
    <source>
        <dbReference type="ARBA" id="ARBA00022723"/>
    </source>
</evidence>
<dbReference type="InterPro" id="IPR015889">
    <property type="entry name" value="Intradiol_dOase_core"/>
</dbReference>
<dbReference type="InterPro" id="IPR050770">
    <property type="entry name" value="Intradiol_RC_Dioxygenase"/>
</dbReference>
<gene>
    <name evidence="9" type="ORF">FANTH_5056</name>
</gene>
<dbReference type="EMBL" id="JABEVY010000109">
    <property type="protein sequence ID" value="KAF5249748.1"/>
    <property type="molecule type" value="Genomic_DNA"/>
</dbReference>
<keyword evidence="5" id="KW-0560">Oxidoreductase</keyword>
<keyword evidence="6" id="KW-0408">Iron</keyword>
<comment type="similarity">
    <text evidence="2">Belongs to the intradiol ring-cleavage dioxygenase family.</text>
</comment>
<sequence length="322" mass="36164">MILTQVKRQCLYLIYLKPQRTQTEATQLSMLSAKDDPLTTSVISSFGPNSSPRAREILTELIRYLHAFCREVNLTTEELYIAIEALNRSGQMSNAERNETLLISDCLGVEALVDAQTQKMLEQDNGTNSCILGPFYVADPPQYANGDSIIQKYLGGEVTYFHGRILDADTNKPVEGASLNVWECAVNGLYDQQDPNQPSGNMRGIFTSDAEGKYAFYCIKPVPYPVPYDGPAGDILKLMDRHPYRAGHIHFMVTSDSYNRLITQVFPEDDTYLDSDSVYAVKSDLLLKFKPYSSGSMKSSGGNDVDVKWEVTWDFKIKKQKD</sequence>
<accession>A0A8H4ZN50</accession>
<evidence type="ECO:0008006" key="11">
    <source>
        <dbReference type="Google" id="ProtNLM"/>
    </source>
</evidence>
<organism evidence="9 10">
    <name type="scientific">Fusarium anthophilum</name>
    <dbReference type="NCBI Taxonomy" id="48485"/>
    <lineage>
        <taxon>Eukaryota</taxon>
        <taxon>Fungi</taxon>
        <taxon>Dikarya</taxon>
        <taxon>Ascomycota</taxon>
        <taxon>Pezizomycotina</taxon>
        <taxon>Sordariomycetes</taxon>
        <taxon>Hypocreomycetidae</taxon>
        <taxon>Hypocreales</taxon>
        <taxon>Nectriaceae</taxon>
        <taxon>Fusarium</taxon>
        <taxon>Fusarium fujikuroi species complex</taxon>
    </lineage>
</organism>
<name>A0A8H4ZN50_9HYPO</name>
<evidence type="ECO:0000256" key="4">
    <source>
        <dbReference type="ARBA" id="ARBA00022964"/>
    </source>
</evidence>
<evidence type="ECO:0000259" key="8">
    <source>
        <dbReference type="Pfam" id="PF04444"/>
    </source>
</evidence>
<feature type="domain" description="Intradiol ring-cleavage dioxygenases" evidence="7">
    <location>
        <begin position="133"/>
        <end position="300"/>
    </location>
</feature>
<evidence type="ECO:0000313" key="10">
    <source>
        <dbReference type="Proteomes" id="UP000573603"/>
    </source>
</evidence>
<evidence type="ECO:0000259" key="7">
    <source>
        <dbReference type="Pfam" id="PF00775"/>
    </source>
</evidence>
<evidence type="ECO:0000313" key="9">
    <source>
        <dbReference type="EMBL" id="KAF5249748.1"/>
    </source>
</evidence>
<dbReference type="Proteomes" id="UP000573603">
    <property type="component" value="Unassembled WGS sequence"/>
</dbReference>
<dbReference type="SUPFAM" id="SSF49482">
    <property type="entry name" value="Aromatic compound dioxygenase"/>
    <property type="match status" value="1"/>
</dbReference>
<reference evidence="9 10" key="1">
    <citation type="journal article" date="2020" name="BMC Genomics">
        <title>Correction to: Identification and distribution of gene clusters required for synthesis of sphingolipid metabolism inhibitors in diverse species of the filamentous fungus Fusarium.</title>
        <authorList>
            <person name="Kim H.S."/>
            <person name="Lohmar J.M."/>
            <person name="Busman M."/>
            <person name="Brown D.W."/>
            <person name="Naumann T.A."/>
            <person name="Divon H.H."/>
            <person name="Lysoe E."/>
            <person name="Uhlig S."/>
            <person name="Proctor R.H."/>
        </authorList>
    </citation>
    <scope>NUCLEOTIDE SEQUENCE [LARGE SCALE GENOMIC DNA]</scope>
    <source>
        <strain evidence="9 10">NRRL 25214</strain>
    </source>
</reference>
<dbReference type="AlphaFoldDB" id="A0A8H4ZN50"/>
<keyword evidence="4" id="KW-0223">Dioxygenase</keyword>
<dbReference type="Gene3D" id="2.60.130.10">
    <property type="entry name" value="Aromatic compound dioxygenase"/>
    <property type="match status" value="1"/>
</dbReference>
<protein>
    <recommendedName>
        <fullName evidence="11">Hydroxyquinol 1,2-dioxygenase</fullName>
    </recommendedName>
</protein>
<dbReference type="GO" id="GO:0008199">
    <property type="term" value="F:ferric iron binding"/>
    <property type="evidence" value="ECO:0007669"/>
    <property type="project" value="InterPro"/>
</dbReference>
<proteinExistence type="inferred from homology"/>
<dbReference type="InterPro" id="IPR000627">
    <property type="entry name" value="Intradiol_dOase_C"/>
</dbReference>
<keyword evidence="3" id="KW-0479">Metal-binding</keyword>
<dbReference type="PANTHER" id="PTHR33711:SF7">
    <property type="entry name" value="INTRADIOL RING-CLEAVAGE DIOXYGENASES DOMAIN-CONTAINING PROTEIN-RELATED"/>
    <property type="match status" value="1"/>
</dbReference>
<dbReference type="PANTHER" id="PTHR33711">
    <property type="entry name" value="DIOXYGENASE, PUTATIVE (AFU_ORTHOLOGUE AFUA_2G02910)-RELATED"/>
    <property type="match status" value="1"/>
</dbReference>
<dbReference type="Pfam" id="PF00775">
    <property type="entry name" value="Dioxygenase_C"/>
    <property type="match status" value="1"/>
</dbReference>
<feature type="domain" description="Catechol dioxygenase N-terminal" evidence="8">
    <location>
        <begin position="52"/>
        <end position="120"/>
    </location>
</feature>
<evidence type="ECO:0000256" key="1">
    <source>
        <dbReference type="ARBA" id="ARBA00001965"/>
    </source>
</evidence>
<evidence type="ECO:0000256" key="5">
    <source>
        <dbReference type="ARBA" id="ARBA00023002"/>
    </source>
</evidence>
<keyword evidence="10" id="KW-1185">Reference proteome</keyword>
<dbReference type="InterPro" id="IPR007535">
    <property type="entry name" value="Catechol_dOase_N"/>
</dbReference>
<dbReference type="GO" id="GO:0018576">
    <property type="term" value="F:catechol 1,2-dioxygenase activity"/>
    <property type="evidence" value="ECO:0007669"/>
    <property type="project" value="InterPro"/>
</dbReference>
<dbReference type="GO" id="GO:0009712">
    <property type="term" value="P:catechol-containing compound metabolic process"/>
    <property type="evidence" value="ECO:0007669"/>
    <property type="project" value="InterPro"/>
</dbReference>
<evidence type="ECO:0000256" key="6">
    <source>
        <dbReference type="ARBA" id="ARBA00023004"/>
    </source>
</evidence>
<comment type="cofactor">
    <cofactor evidence="1">
        <name>Fe(3+)</name>
        <dbReference type="ChEBI" id="CHEBI:29034"/>
    </cofactor>
</comment>
<dbReference type="Pfam" id="PF04444">
    <property type="entry name" value="Dioxygenase_N"/>
    <property type="match status" value="1"/>
</dbReference>